<proteinExistence type="predicted"/>
<gene>
    <name evidence="4" type="ORF">HOP40_23610</name>
</gene>
<dbReference type="PANTHER" id="PTHR16305">
    <property type="entry name" value="TESTICULAR SOLUBLE ADENYLYL CYCLASE"/>
    <property type="match status" value="1"/>
</dbReference>
<dbReference type="SUPFAM" id="SSF52540">
    <property type="entry name" value="P-loop containing nucleoside triphosphate hydrolases"/>
    <property type="match status" value="1"/>
</dbReference>
<keyword evidence="5" id="KW-1185">Reference proteome</keyword>
<dbReference type="PANTHER" id="PTHR16305:SF35">
    <property type="entry name" value="TRANSCRIPTIONAL ACTIVATOR DOMAIN"/>
    <property type="match status" value="1"/>
</dbReference>
<protein>
    <submittedName>
        <fullName evidence="4">AAA family ATPase</fullName>
    </submittedName>
</protein>
<dbReference type="AlphaFoldDB" id="A0A6M6JN70"/>
<dbReference type="InterPro" id="IPR027417">
    <property type="entry name" value="P-loop_NTPase"/>
</dbReference>
<organism evidence="4 5">
    <name type="scientific">Pseudonocardia broussonetiae</name>
    <dbReference type="NCBI Taxonomy" id="2736640"/>
    <lineage>
        <taxon>Bacteria</taxon>
        <taxon>Bacillati</taxon>
        <taxon>Actinomycetota</taxon>
        <taxon>Actinomycetes</taxon>
        <taxon>Pseudonocardiales</taxon>
        <taxon>Pseudonocardiaceae</taxon>
        <taxon>Pseudonocardia</taxon>
    </lineage>
</organism>
<dbReference type="EMBL" id="CP053564">
    <property type="protein sequence ID" value="QJY48407.1"/>
    <property type="molecule type" value="Genomic_DNA"/>
</dbReference>
<name>A0A6M6JN70_9PSEU</name>
<evidence type="ECO:0000313" key="5">
    <source>
        <dbReference type="Proteomes" id="UP000505377"/>
    </source>
</evidence>
<dbReference type="KEGG" id="pbro:HOP40_23610"/>
<feature type="domain" description="Orc1-like AAA ATPase" evidence="3">
    <location>
        <begin position="4"/>
        <end position="158"/>
    </location>
</feature>
<dbReference type="GO" id="GO:0005524">
    <property type="term" value="F:ATP binding"/>
    <property type="evidence" value="ECO:0007669"/>
    <property type="project" value="UniProtKB-KW"/>
</dbReference>
<dbReference type="Proteomes" id="UP000505377">
    <property type="component" value="Chromosome"/>
</dbReference>
<accession>A0A6M6JN70</accession>
<reference evidence="4 5" key="1">
    <citation type="submission" date="2020-05" db="EMBL/GenBank/DDBJ databases">
        <authorList>
            <person name="Mo P."/>
        </authorList>
    </citation>
    <scope>NUCLEOTIDE SEQUENCE [LARGE SCALE GENOMIC DNA]</scope>
    <source>
        <strain evidence="4 5">Gen01</strain>
    </source>
</reference>
<evidence type="ECO:0000256" key="1">
    <source>
        <dbReference type="ARBA" id="ARBA00022741"/>
    </source>
</evidence>
<evidence type="ECO:0000256" key="2">
    <source>
        <dbReference type="ARBA" id="ARBA00022840"/>
    </source>
</evidence>
<sequence>MRTLLEREREIACVHRLLAAAVSGSGGLLLVEGDAGIGKTGLVRAAATSAEGLGMLVLRARGAELERDLAFGMVRELLGPAVRADGVRDGAAALAAPVLGREPADARRAELFSVLHGLYWLVADLAADRPLLLVVDDGHWCDEPSLRFLAYLARRLDGVAAGLLVATRPAPLPPQRALLDLLASEPVATTVRPRPLGVDGLRTLVEAALGPSDAAFVAACLSATGGNPFLVTELLAELAAAGVTARGKDVDRIAAVVPRGVQRAVHARLASLPTAAAELARAAAVLGDGAEARRAARLVGVGEGEVGGAVDALVAARLVGPELALTFVHPLLRAAVASTLGPAALAAAHRRAAVLLAEEGEGGDLLVPHLLGAVATGDGWVVDVLRDAARRATARGAPDAAVRYLERAMAEPPPPPCATGCCWSSVGRP</sequence>
<evidence type="ECO:0000259" key="3">
    <source>
        <dbReference type="Pfam" id="PF13191"/>
    </source>
</evidence>
<dbReference type="GO" id="GO:0005737">
    <property type="term" value="C:cytoplasm"/>
    <property type="evidence" value="ECO:0007669"/>
    <property type="project" value="TreeGrafter"/>
</dbReference>
<keyword evidence="1" id="KW-0547">Nucleotide-binding</keyword>
<keyword evidence="2" id="KW-0067">ATP-binding</keyword>
<dbReference type="InterPro" id="IPR041664">
    <property type="entry name" value="AAA_16"/>
</dbReference>
<evidence type="ECO:0000313" key="4">
    <source>
        <dbReference type="EMBL" id="QJY48407.1"/>
    </source>
</evidence>
<dbReference type="Pfam" id="PF13191">
    <property type="entry name" value="AAA_16"/>
    <property type="match status" value="1"/>
</dbReference>
<dbReference type="RefSeq" id="WP_172162047.1">
    <property type="nucleotide sequence ID" value="NZ_CP053564.1"/>
</dbReference>
<dbReference type="GO" id="GO:0004016">
    <property type="term" value="F:adenylate cyclase activity"/>
    <property type="evidence" value="ECO:0007669"/>
    <property type="project" value="TreeGrafter"/>
</dbReference>